<evidence type="ECO:0000256" key="1">
    <source>
        <dbReference type="SAM" id="MobiDB-lite"/>
    </source>
</evidence>
<sequence length="179" mass="18383">ENSSWCRPSTLISSAPQGSVSTQSDSSALTSSSNLSGQMMSMIGTHSNTSSSFLGSTNHSPLFQPTGITTGSSSAGLLTTSHLAHHGSNASASEYNPPNGLIGSSGAAMDPSGWSFPSSKVDAASWNAHANSFSHENYSMMQGSGTTPEMLSQGFGMEALKSSSSTPSFAYPSSVRPQF</sequence>
<dbReference type="Proteomes" id="UP000326759">
    <property type="component" value="Unassembled WGS sequence"/>
</dbReference>
<keyword evidence="3" id="KW-1185">Reference proteome</keyword>
<dbReference type="EMBL" id="SEYY01004006">
    <property type="protein sequence ID" value="KAB7503992.1"/>
    <property type="molecule type" value="Genomic_DNA"/>
</dbReference>
<protein>
    <submittedName>
        <fullName evidence="2">Uncharacterized protein</fullName>
    </submittedName>
</protein>
<accession>A0A5N5TBW3</accession>
<dbReference type="AlphaFoldDB" id="A0A5N5TBW3"/>
<feature type="compositionally biased region" description="Polar residues" evidence="1">
    <location>
        <begin position="1"/>
        <end position="18"/>
    </location>
</feature>
<comment type="caution">
    <text evidence="2">The sequence shown here is derived from an EMBL/GenBank/DDBJ whole genome shotgun (WGS) entry which is preliminary data.</text>
</comment>
<name>A0A5N5TBW3_9CRUS</name>
<feature type="compositionally biased region" description="Low complexity" evidence="1">
    <location>
        <begin position="19"/>
        <end position="33"/>
    </location>
</feature>
<proteinExistence type="predicted"/>
<gene>
    <name evidence="2" type="ORF">Anas_10285</name>
</gene>
<organism evidence="2 3">
    <name type="scientific">Armadillidium nasatum</name>
    <dbReference type="NCBI Taxonomy" id="96803"/>
    <lineage>
        <taxon>Eukaryota</taxon>
        <taxon>Metazoa</taxon>
        <taxon>Ecdysozoa</taxon>
        <taxon>Arthropoda</taxon>
        <taxon>Crustacea</taxon>
        <taxon>Multicrustacea</taxon>
        <taxon>Malacostraca</taxon>
        <taxon>Eumalacostraca</taxon>
        <taxon>Peracarida</taxon>
        <taxon>Isopoda</taxon>
        <taxon>Oniscidea</taxon>
        <taxon>Crinocheta</taxon>
        <taxon>Armadillidiidae</taxon>
        <taxon>Armadillidium</taxon>
    </lineage>
</organism>
<evidence type="ECO:0000313" key="2">
    <source>
        <dbReference type="EMBL" id="KAB7503992.1"/>
    </source>
</evidence>
<reference evidence="2 3" key="1">
    <citation type="journal article" date="2019" name="PLoS Biol.">
        <title>Sex chromosomes control vertical transmission of feminizing Wolbachia symbionts in an isopod.</title>
        <authorList>
            <person name="Becking T."/>
            <person name="Chebbi M.A."/>
            <person name="Giraud I."/>
            <person name="Moumen B."/>
            <person name="Laverre T."/>
            <person name="Caubet Y."/>
            <person name="Peccoud J."/>
            <person name="Gilbert C."/>
            <person name="Cordaux R."/>
        </authorList>
    </citation>
    <scope>NUCLEOTIDE SEQUENCE [LARGE SCALE GENOMIC DNA]</scope>
    <source>
        <strain evidence="2">ANa2</strain>
        <tissue evidence="2">Whole body excluding digestive tract and cuticle</tissue>
    </source>
</reference>
<feature type="non-terminal residue" evidence="2">
    <location>
        <position position="1"/>
    </location>
</feature>
<feature type="region of interest" description="Disordered" evidence="1">
    <location>
        <begin position="1"/>
        <end position="33"/>
    </location>
</feature>
<evidence type="ECO:0000313" key="3">
    <source>
        <dbReference type="Proteomes" id="UP000326759"/>
    </source>
</evidence>